<evidence type="ECO:0000313" key="3">
    <source>
        <dbReference type="Proteomes" id="UP001497512"/>
    </source>
</evidence>
<evidence type="ECO:0000256" key="1">
    <source>
        <dbReference type="SAM" id="MobiDB-lite"/>
    </source>
</evidence>
<name>A0ABP0U229_9BRYO</name>
<feature type="region of interest" description="Disordered" evidence="1">
    <location>
        <begin position="24"/>
        <end position="61"/>
    </location>
</feature>
<evidence type="ECO:0000313" key="2">
    <source>
        <dbReference type="EMBL" id="CAK9210909.1"/>
    </source>
</evidence>
<dbReference type="EMBL" id="OZ019910">
    <property type="protein sequence ID" value="CAK9210909.1"/>
    <property type="molecule type" value="Genomic_DNA"/>
</dbReference>
<protein>
    <submittedName>
        <fullName evidence="2">Uncharacterized protein</fullName>
    </submittedName>
</protein>
<accession>A0ABP0U229</accession>
<sequence length="110" mass="11828">MHQQPLTDTERTLLPTYLHAFMHPHRCAQRENRESAKGAKNTSPSVDSAPGDRGDMRVPVAWGGPRVGTVMVGHRGGVGGLGFDSPSRLADQGAGSSRFGMQNERACSRD</sequence>
<dbReference type="Proteomes" id="UP001497512">
    <property type="component" value="Chromosome 18"/>
</dbReference>
<keyword evidence="3" id="KW-1185">Reference proteome</keyword>
<feature type="region of interest" description="Disordered" evidence="1">
    <location>
        <begin position="79"/>
        <end position="110"/>
    </location>
</feature>
<organism evidence="2 3">
    <name type="scientific">Sphagnum troendelagicum</name>
    <dbReference type="NCBI Taxonomy" id="128251"/>
    <lineage>
        <taxon>Eukaryota</taxon>
        <taxon>Viridiplantae</taxon>
        <taxon>Streptophyta</taxon>
        <taxon>Embryophyta</taxon>
        <taxon>Bryophyta</taxon>
        <taxon>Sphagnophytina</taxon>
        <taxon>Sphagnopsida</taxon>
        <taxon>Sphagnales</taxon>
        <taxon>Sphagnaceae</taxon>
        <taxon>Sphagnum</taxon>
    </lineage>
</organism>
<reference evidence="2" key="1">
    <citation type="submission" date="2024-02" db="EMBL/GenBank/DDBJ databases">
        <authorList>
            <consortium name="ELIXIR-Norway"/>
            <consortium name="Elixir Norway"/>
        </authorList>
    </citation>
    <scope>NUCLEOTIDE SEQUENCE</scope>
</reference>
<gene>
    <name evidence="2" type="ORF">CSSPTR1EN2_LOCUS10395</name>
</gene>
<feature type="compositionally biased region" description="Basic and acidic residues" evidence="1">
    <location>
        <begin position="28"/>
        <end position="37"/>
    </location>
</feature>
<proteinExistence type="predicted"/>